<name>A0A2U1UDG1_9GAMM</name>
<sequence>MSQKALPYHRILVVKLRFHGDMLLTTPLISTLKAHYPAAKIDVLLYEDTRPILSKNPHIHHLYGLKRKTASLSEKIKEFIAIRKTLRRNHYDLIVNLADQWPVALLIKSLASRSIALDRGDSLKGKWWRSLFSECVRPQGEHIIEQNRSMLAPLGLPAAQRKECMTLAYGVEEAERIFAAHPQLLDQPYVVIQPTARQLFKCWDNDKFAQVIDHLKEKGWEVVLTCGPSSDDLDMVRDIHAQCSHKPDITLAGKTSFLELAALIDKAVLYIGVDSAPMHMAAALNTPAVCLFGPTDHKKWRPWSDNSIVIWAGNYQAMPERRHLDRSRKYLSCIPAQDVIQAAESLFADRGSRPPLAGGK</sequence>
<keyword evidence="1" id="KW-0328">Glycosyltransferase</keyword>
<dbReference type="NCBIfam" id="TIGR02201">
    <property type="entry name" value="heptsyl_trn_III"/>
    <property type="match status" value="1"/>
</dbReference>
<organism evidence="3 4">
    <name type="scientific">Brenneria corticis</name>
    <dbReference type="NCBI Taxonomy" id="2173106"/>
    <lineage>
        <taxon>Bacteria</taxon>
        <taxon>Pseudomonadati</taxon>
        <taxon>Pseudomonadota</taxon>
        <taxon>Gammaproteobacteria</taxon>
        <taxon>Enterobacterales</taxon>
        <taxon>Pectobacteriaceae</taxon>
        <taxon>Brenneria</taxon>
    </lineage>
</organism>
<evidence type="ECO:0000256" key="1">
    <source>
        <dbReference type="ARBA" id="ARBA00022676"/>
    </source>
</evidence>
<reference evidence="3 4" key="1">
    <citation type="submission" date="2018-04" db="EMBL/GenBank/DDBJ databases">
        <title>Brenneria corticis sp.nov.</title>
        <authorList>
            <person name="Li Y."/>
        </authorList>
    </citation>
    <scope>NUCLEOTIDE SEQUENCE [LARGE SCALE GENOMIC DNA]</scope>
    <source>
        <strain evidence="3 4">CFCC 11842</strain>
    </source>
</reference>
<dbReference type="RefSeq" id="WP_136164767.1">
    <property type="nucleotide sequence ID" value="NZ_KZ819071.1"/>
</dbReference>
<dbReference type="GO" id="GO:0008713">
    <property type="term" value="F:ADP-heptose-lipopolysaccharide heptosyltransferase activity"/>
    <property type="evidence" value="ECO:0007669"/>
    <property type="project" value="TreeGrafter"/>
</dbReference>
<dbReference type="NCBIfam" id="NF007742">
    <property type="entry name" value="PRK10422.1"/>
    <property type="match status" value="1"/>
</dbReference>
<dbReference type="InterPro" id="IPR002201">
    <property type="entry name" value="Glyco_trans_9"/>
</dbReference>
<dbReference type="EMBL" id="QDKH01000001">
    <property type="protein sequence ID" value="PWC19708.1"/>
    <property type="molecule type" value="Genomic_DNA"/>
</dbReference>
<keyword evidence="4" id="KW-1185">Reference proteome</keyword>
<protein>
    <submittedName>
        <fullName evidence="3">Lipopolysaccharide core heptosyltransferase RfaQ</fullName>
    </submittedName>
</protein>
<dbReference type="GO" id="GO:0009244">
    <property type="term" value="P:lipopolysaccharide core region biosynthetic process"/>
    <property type="evidence" value="ECO:0007669"/>
    <property type="project" value="TreeGrafter"/>
</dbReference>
<dbReference type="AlphaFoldDB" id="A0A2U1UDG1"/>
<dbReference type="SUPFAM" id="SSF53756">
    <property type="entry name" value="UDP-Glycosyltransferase/glycogen phosphorylase"/>
    <property type="match status" value="1"/>
</dbReference>
<dbReference type="Pfam" id="PF01075">
    <property type="entry name" value="Glyco_transf_9"/>
    <property type="match status" value="1"/>
</dbReference>
<dbReference type="Gene3D" id="3.40.50.2000">
    <property type="entry name" value="Glycogen Phosphorylase B"/>
    <property type="match status" value="2"/>
</dbReference>
<dbReference type="GO" id="GO:0005829">
    <property type="term" value="C:cytosol"/>
    <property type="evidence" value="ECO:0007669"/>
    <property type="project" value="TreeGrafter"/>
</dbReference>
<evidence type="ECO:0000313" key="3">
    <source>
        <dbReference type="EMBL" id="PWC19708.1"/>
    </source>
</evidence>
<dbReference type="PANTHER" id="PTHR30160:SF1">
    <property type="entry name" value="LIPOPOLYSACCHARIDE 1,2-N-ACETYLGLUCOSAMINETRANSFERASE-RELATED"/>
    <property type="match status" value="1"/>
</dbReference>
<dbReference type="Proteomes" id="UP000296159">
    <property type="component" value="Unassembled WGS sequence"/>
</dbReference>
<evidence type="ECO:0000256" key="2">
    <source>
        <dbReference type="ARBA" id="ARBA00022679"/>
    </source>
</evidence>
<comment type="caution">
    <text evidence="3">The sequence shown here is derived from an EMBL/GenBank/DDBJ whole genome shotgun (WGS) entry which is preliminary data.</text>
</comment>
<dbReference type="InterPro" id="IPR011916">
    <property type="entry name" value="LipoPS_heptosylTferase-III"/>
</dbReference>
<dbReference type="PANTHER" id="PTHR30160">
    <property type="entry name" value="TETRAACYLDISACCHARIDE 4'-KINASE-RELATED"/>
    <property type="match status" value="1"/>
</dbReference>
<keyword evidence="2 3" id="KW-0808">Transferase</keyword>
<dbReference type="CDD" id="cd03789">
    <property type="entry name" value="GT9_LPS_heptosyltransferase"/>
    <property type="match status" value="1"/>
</dbReference>
<proteinExistence type="predicted"/>
<gene>
    <name evidence="3" type="ORF">DDT56_01685</name>
</gene>
<evidence type="ECO:0000313" key="4">
    <source>
        <dbReference type="Proteomes" id="UP000296159"/>
    </source>
</evidence>
<accession>A0A2U1UDG1</accession>
<dbReference type="InterPro" id="IPR051199">
    <property type="entry name" value="LPS_LOS_Heptosyltrfase"/>
</dbReference>